<dbReference type="OrthoDB" id="3128263at2759"/>
<sequence length="198" mass="22398">MPPSPNSDIVDVVNEQGELGMLGSLARILDILESAGDMREDVVKLSTIFDVLRNVHFSFMWMQACHLTDQLPEDSVFAIQFTAIAGREMQPLCLAYAIARFKERYSADWGRQGLRLVKVHYEFSATVVFGVMFFDVLLDNAFDEAVKRSLDDDNDFFIFHGDYPVSFWNATAADFAGGLKHPHCETYLTRTRASTKRA</sequence>
<dbReference type="Proteomes" id="UP000298030">
    <property type="component" value="Unassembled WGS sequence"/>
</dbReference>
<protein>
    <submittedName>
        <fullName evidence="1">Uncharacterized protein</fullName>
    </submittedName>
</protein>
<evidence type="ECO:0000313" key="2">
    <source>
        <dbReference type="Proteomes" id="UP000298030"/>
    </source>
</evidence>
<comment type="caution">
    <text evidence="1">The sequence shown here is derived from an EMBL/GenBank/DDBJ whole genome shotgun (WGS) entry which is preliminary data.</text>
</comment>
<keyword evidence="2" id="KW-1185">Reference proteome</keyword>
<reference evidence="1 2" key="1">
    <citation type="journal article" date="2019" name="Nat. Ecol. Evol.">
        <title>Megaphylogeny resolves global patterns of mushroom evolution.</title>
        <authorList>
            <person name="Varga T."/>
            <person name="Krizsan K."/>
            <person name="Foldi C."/>
            <person name="Dima B."/>
            <person name="Sanchez-Garcia M."/>
            <person name="Sanchez-Ramirez S."/>
            <person name="Szollosi G.J."/>
            <person name="Szarkandi J.G."/>
            <person name="Papp V."/>
            <person name="Albert L."/>
            <person name="Andreopoulos W."/>
            <person name="Angelini C."/>
            <person name="Antonin V."/>
            <person name="Barry K.W."/>
            <person name="Bougher N.L."/>
            <person name="Buchanan P."/>
            <person name="Buyck B."/>
            <person name="Bense V."/>
            <person name="Catcheside P."/>
            <person name="Chovatia M."/>
            <person name="Cooper J."/>
            <person name="Damon W."/>
            <person name="Desjardin D."/>
            <person name="Finy P."/>
            <person name="Geml J."/>
            <person name="Haridas S."/>
            <person name="Hughes K."/>
            <person name="Justo A."/>
            <person name="Karasinski D."/>
            <person name="Kautmanova I."/>
            <person name="Kiss B."/>
            <person name="Kocsube S."/>
            <person name="Kotiranta H."/>
            <person name="LaButti K.M."/>
            <person name="Lechner B.E."/>
            <person name="Liimatainen K."/>
            <person name="Lipzen A."/>
            <person name="Lukacs Z."/>
            <person name="Mihaltcheva S."/>
            <person name="Morgado L.N."/>
            <person name="Niskanen T."/>
            <person name="Noordeloos M.E."/>
            <person name="Ohm R.A."/>
            <person name="Ortiz-Santana B."/>
            <person name="Ovrebo C."/>
            <person name="Racz N."/>
            <person name="Riley R."/>
            <person name="Savchenko A."/>
            <person name="Shiryaev A."/>
            <person name="Soop K."/>
            <person name="Spirin V."/>
            <person name="Szebenyi C."/>
            <person name="Tomsovsky M."/>
            <person name="Tulloss R.E."/>
            <person name="Uehling J."/>
            <person name="Grigoriev I.V."/>
            <person name="Vagvolgyi C."/>
            <person name="Papp T."/>
            <person name="Martin F.M."/>
            <person name="Miettinen O."/>
            <person name="Hibbett D.S."/>
            <person name="Nagy L.G."/>
        </authorList>
    </citation>
    <scope>NUCLEOTIDE SEQUENCE [LARGE SCALE GENOMIC DNA]</scope>
    <source>
        <strain evidence="1 2">FP101781</strain>
    </source>
</reference>
<dbReference type="EMBL" id="QPFP01000003">
    <property type="protein sequence ID" value="TEB38490.1"/>
    <property type="molecule type" value="Genomic_DNA"/>
</dbReference>
<organism evidence="1 2">
    <name type="scientific">Coprinellus micaceus</name>
    <name type="common">Glistening ink-cap mushroom</name>
    <name type="synonym">Coprinus micaceus</name>
    <dbReference type="NCBI Taxonomy" id="71717"/>
    <lineage>
        <taxon>Eukaryota</taxon>
        <taxon>Fungi</taxon>
        <taxon>Dikarya</taxon>
        <taxon>Basidiomycota</taxon>
        <taxon>Agaricomycotina</taxon>
        <taxon>Agaricomycetes</taxon>
        <taxon>Agaricomycetidae</taxon>
        <taxon>Agaricales</taxon>
        <taxon>Agaricineae</taxon>
        <taxon>Psathyrellaceae</taxon>
        <taxon>Coprinellus</taxon>
    </lineage>
</organism>
<dbReference type="AlphaFoldDB" id="A0A4Y7TWD3"/>
<accession>A0A4Y7TWD3</accession>
<gene>
    <name evidence="1" type="ORF">FA13DRAFT_1786258</name>
</gene>
<evidence type="ECO:0000313" key="1">
    <source>
        <dbReference type="EMBL" id="TEB38490.1"/>
    </source>
</evidence>
<proteinExistence type="predicted"/>
<name>A0A4Y7TWD3_COPMI</name>